<organism evidence="3 4">
    <name type="scientific">Arthrobacter hankyongi</name>
    <dbReference type="NCBI Taxonomy" id="2904801"/>
    <lineage>
        <taxon>Bacteria</taxon>
        <taxon>Bacillati</taxon>
        <taxon>Actinomycetota</taxon>
        <taxon>Actinomycetes</taxon>
        <taxon>Micrococcales</taxon>
        <taxon>Micrococcaceae</taxon>
        <taxon>Arthrobacter</taxon>
    </lineage>
</organism>
<protein>
    <submittedName>
        <fullName evidence="3">DUF4307 domain-containing protein</fullName>
    </submittedName>
</protein>
<keyword evidence="2" id="KW-0812">Transmembrane</keyword>
<keyword evidence="2" id="KW-1133">Transmembrane helix</keyword>
<dbReference type="EMBL" id="JAKLTQ010000001">
    <property type="protein sequence ID" value="MCG2620619.1"/>
    <property type="molecule type" value="Genomic_DNA"/>
</dbReference>
<evidence type="ECO:0000256" key="2">
    <source>
        <dbReference type="SAM" id="Phobius"/>
    </source>
</evidence>
<feature type="compositionally biased region" description="Polar residues" evidence="1">
    <location>
        <begin position="1"/>
        <end position="22"/>
    </location>
</feature>
<sequence>MSTTGPTAAETSSGTSVANRYGTQKRRPGGKTPKVLAGVALGLAVAAAAVVAAISGNPPVSAKDVGFHLSEPLQAMVDFEVTKDPAATAECAVQVLNEQYAVVGWKSVTIGPNAVEEGADGGRTTAHRVQLRLESNGVSGGVNSCWIIKH</sequence>
<feature type="transmembrane region" description="Helical" evidence="2">
    <location>
        <begin position="35"/>
        <end position="54"/>
    </location>
</feature>
<accession>A0ABS9L1V0</accession>
<dbReference type="InterPro" id="IPR025443">
    <property type="entry name" value="DUF4307"/>
</dbReference>
<evidence type="ECO:0000313" key="3">
    <source>
        <dbReference type="EMBL" id="MCG2620619.1"/>
    </source>
</evidence>
<dbReference type="Proteomes" id="UP001165368">
    <property type="component" value="Unassembled WGS sequence"/>
</dbReference>
<comment type="caution">
    <text evidence="3">The sequence shown here is derived from an EMBL/GenBank/DDBJ whole genome shotgun (WGS) entry which is preliminary data.</text>
</comment>
<evidence type="ECO:0000313" key="4">
    <source>
        <dbReference type="Proteomes" id="UP001165368"/>
    </source>
</evidence>
<keyword evidence="4" id="KW-1185">Reference proteome</keyword>
<reference evidence="3" key="1">
    <citation type="submission" date="2022-01" db="EMBL/GenBank/DDBJ databases">
        <authorList>
            <person name="Jo J.-H."/>
            <person name="Im W.-T."/>
        </authorList>
    </citation>
    <scope>NUCLEOTIDE SEQUENCE</scope>
    <source>
        <strain evidence="3">I2-34</strain>
    </source>
</reference>
<name>A0ABS9L1V0_9MICC</name>
<feature type="region of interest" description="Disordered" evidence="1">
    <location>
        <begin position="1"/>
        <end position="32"/>
    </location>
</feature>
<evidence type="ECO:0000256" key="1">
    <source>
        <dbReference type="SAM" id="MobiDB-lite"/>
    </source>
</evidence>
<keyword evidence="2" id="KW-0472">Membrane</keyword>
<gene>
    <name evidence="3" type="ORF">LVY72_01695</name>
</gene>
<dbReference type="RefSeq" id="WP_237817715.1">
    <property type="nucleotide sequence ID" value="NZ_JAKLTQ010000001.1"/>
</dbReference>
<proteinExistence type="predicted"/>
<dbReference type="Pfam" id="PF14155">
    <property type="entry name" value="DUF4307"/>
    <property type="match status" value="1"/>
</dbReference>